<reference evidence="1 2" key="1">
    <citation type="submission" date="2019-01" db="EMBL/GenBank/DDBJ databases">
        <authorList>
            <person name="Zhang S."/>
        </authorList>
    </citation>
    <scope>NUCLEOTIDE SEQUENCE [LARGE SCALE GENOMIC DNA]</scope>
    <source>
        <strain evidence="1 2">1626</strain>
    </source>
</reference>
<organism evidence="1 2">
    <name type="scientific">Luteimonas yindakuii</name>
    <dbReference type="NCBI Taxonomy" id="2565782"/>
    <lineage>
        <taxon>Bacteria</taxon>
        <taxon>Pseudomonadati</taxon>
        <taxon>Pseudomonadota</taxon>
        <taxon>Gammaproteobacteria</taxon>
        <taxon>Lysobacterales</taxon>
        <taxon>Lysobacteraceae</taxon>
        <taxon>Luteimonas</taxon>
    </lineage>
</organism>
<gene>
    <name evidence="1" type="ORF">E4582_05155</name>
</gene>
<comment type="caution">
    <text evidence="1">The sequence shown here is derived from an EMBL/GenBank/DDBJ whole genome shotgun (WGS) entry which is preliminary data.</text>
</comment>
<dbReference type="InterPro" id="IPR023346">
    <property type="entry name" value="Lysozyme-like_dom_sf"/>
</dbReference>
<evidence type="ECO:0008006" key="3">
    <source>
        <dbReference type="Google" id="ProtNLM"/>
    </source>
</evidence>
<evidence type="ECO:0000313" key="1">
    <source>
        <dbReference type="EMBL" id="TKS54214.1"/>
    </source>
</evidence>
<dbReference type="RefSeq" id="WP_134673596.1">
    <property type="nucleotide sequence ID" value="NZ_SPUH01000001.1"/>
</dbReference>
<dbReference type="Gene3D" id="1.10.530.10">
    <property type="match status" value="1"/>
</dbReference>
<keyword evidence="2" id="KW-1185">Reference proteome</keyword>
<dbReference type="AlphaFoldDB" id="A0A4Z1R3I3"/>
<dbReference type="SUPFAM" id="SSF53955">
    <property type="entry name" value="Lysozyme-like"/>
    <property type="match status" value="1"/>
</dbReference>
<accession>A0A4Z1R3I3</accession>
<evidence type="ECO:0000313" key="2">
    <source>
        <dbReference type="Proteomes" id="UP000298681"/>
    </source>
</evidence>
<protein>
    <recommendedName>
        <fullName evidence="3">Chitinase</fullName>
    </recommendedName>
</protein>
<proteinExistence type="predicted"/>
<dbReference type="Proteomes" id="UP000298681">
    <property type="component" value="Unassembled WGS sequence"/>
</dbReference>
<sequence>MSNDTDAPAPLRKFSWPFAKRDTPARHKNTSSEVTDPRDYYDALALAEDGFYPIGANGQWHGGIHFGRQTGTMLDQDNGIRCIADGEVIAWKIDDAYPTVEYDSCGSARYSTGFVLVRHRLALPPAPSARQVEGGSTNDDPTLLFYSLYVHLRDWQSYRLAPDDPRPFFWGEGTYVVGDGASDADRSRNPHIPEGGVGLNLRNAANAVVGFAPRGTRLRLGERRGTSGYYAVTEVISGSVVPPGLIDAYAFRDEMTEIPAEPATKGSIVIPESPFRIAAGNLVGHLGEYMRYIDAGAMCSDDPRPLVQIDVFTTEDIEAFIEASRVRAAQLQDSSKTLLVIESGAQLAVPAGGGGPPSAEQLIAASQAGGGPIAGHTRVIPIKALDAVAEEDGTRWWLVDVGTRAGETAIGWVRERDHANVRLASPWEWPGFEFVRIDNTRPDQFYAHRVAQDGQATPEEHDELEQRGGPADAGSIFCTLYDTIDHGGDKKITADEIRGALRKTWLAQALSHLIVEHESEWSGPMAKWDAIDELIPENRKKDWVKEKERIESLLWWGELGGRHGLPSEESLIAYNLHPIGFIGVFKTRATASITVEMLQQIFTNAPADRLHSIAEEVNNNIEAYKLDSPLRLAHFFAQVREEVGASASFSESLNYSPNGLIATFSYFARSPQDAQTYGRVAGRPANQEAIASRAYASRNGNGNIASGDGWLYKGRGLKMTTGRANYRDLQDNYHLVWPGTAPDFVGNPDLLSTAQYAVQSAVFFWIRHGLYRIADGGSMEANVDSITSIINRHTDSYAARRSHFTSIWNANVFDSIDE</sequence>
<dbReference type="EMBL" id="SPUH01000001">
    <property type="protein sequence ID" value="TKS54214.1"/>
    <property type="molecule type" value="Genomic_DNA"/>
</dbReference>
<name>A0A4Z1R3I3_9GAMM</name>